<reference evidence="1 2" key="1">
    <citation type="submission" date="2019-01" db="EMBL/GenBank/DDBJ databases">
        <authorList>
            <person name="Sayadi A."/>
        </authorList>
    </citation>
    <scope>NUCLEOTIDE SEQUENCE [LARGE SCALE GENOMIC DNA]</scope>
</reference>
<keyword evidence="2" id="KW-1185">Reference proteome</keyword>
<organism evidence="1 2">
    <name type="scientific">Callosobruchus maculatus</name>
    <name type="common">Southern cowpea weevil</name>
    <name type="synonym">Pulse bruchid</name>
    <dbReference type="NCBI Taxonomy" id="64391"/>
    <lineage>
        <taxon>Eukaryota</taxon>
        <taxon>Metazoa</taxon>
        <taxon>Ecdysozoa</taxon>
        <taxon>Arthropoda</taxon>
        <taxon>Hexapoda</taxon>
        <taxon>Insecta</taxon>
        <taxon>Pterygota</taxon>
        <taxon>Neoptera</taxon>
        <taxon>Endopterygota</taxon>
        <taxon>Coleoptera</taxon>
        <taxon>Polyphaga</taxon>
        <taxon>Cucujiformia</taxon>
        <taxon>Chrysomeloidea</taxon>
        <taxon>Chrysomelidae</taxon>
        <taxon>Bruchinae</taxon>
        <taxon>Bruchini</taxon>
        <taxon>Callosobruchus</taxon>
    </lineage>
</organism>
<dbReference type="AlphaFoldDB" id="A0A653D097"/>
<sequence>MKTRGKARNFTDFDKIEVCRDSVPPKSEQEALPKTSCTKGQEISAIEFSLPGASSPYPGCGTFIRMAFLKKNKPEEAIPILLVSVSEKTRKEYNTVFTR</sequence>
<accession>A0A653D097</accession>
<dbReference type="Proteomes" id="UP000410492">
    <property type="component" value="Unassembled WGS sequence"/>
</dbReference>
<evidence type="ECO:0000313" key="1">
    <source>
        <dbReference type="EMBL" id="VEN53553.1"/>
    </source>
</evidence>
<gene>
    <name evidence="1" type="ORF">CALMAC_LOCUS13327</name>
</gene>
<protein>
    <submittedName>
        <fullName evidence="1">Uncharacterized protein</fullName>
    </submittedName>
</protein>
<dbReference type="OrthoDB" id="6796542at2759"/>
<evidence type="ECO:0000313" key="2">
    <source>
        <dbReference type="Proteomes" id="UP000410492"/>
    </source>
</evidence>
<name>A0A653D097_CALMS</name>
<proteinExistence type="predicted"/>
<dbReference type="EMBL" id="CAACVG010009562">
    <property type="protein sequence ID" value="VEN53553.1"/>
    <property type="molecule type" value="Genomic_DNA"/>
</dbReference>